<dbReference type="AlphaFoldDB" id="A0A4Y9ZRM4"/>
<dbReference type="Proteomes" id="UP000298061">
    <property type="component" value="Unassembled WGS sequence"/>
</dbReference>
<organism evidence="1 2">
    <name type="scientific">Hericium alpestre</name>
    <dbReference type="NCBI Taxonomy" id="135208"/>
    <lineage>
        <taxon>Eukaryota</taxon>
        <taxon>Fungi</taxon>
        <taxon>Dikarya</taxon>
        <taxon>Basidiomycota</taxon>
        <taxon>Agaricomycotina</taxon>
        <taxon>Agaricomycetes</taxon>
        <taxon>Russulales</taxon>
        <taxon>Hericiaceae</taxon>
        <taxon>Hericium</taxon>
    </lineage>
</organism>
<gene>
    <name evidence="1" type="ORF">EWM64_g7315</name>
</gene>
<protein>
    <submittedName>
        <fullName evidence="1">Uncharacterized protein</fullName>
    </submittedName>
</protein>
<evidence type="ECO:0000313" key="1">
    <source>
        <dbReference type="EMBL" id="TFY76697.1"/>
    </source>
</evidence>
<comment type="caution">
    <text evidence="1">The sequence shown here is derived from an EMBL/GenBank/DDBJ whole genome shotgun (WGS) entry which is preliminary data.</text>
</comment>
<accession>A0A4Y9ZRM4</accession>
<evidence type="ECO:0000313" key="2">
    <source>
        <dbReference type="Proteomes" id="UP000298061"/>
    </source>
</evidence>
<reference evidence="1 2" key="1">
    <citation type="submission" date="2019-02" db="EMBL/GenBank/DDBJ databases">
        <title>Genome sequencing of the rare red list fungi Hericium alpestre (H. flagellum).</title>
        <authorList>
            <person name="Buettner E."/>
            <person name="Kellner H."/>
        </authorList>
    </citation>
    <scope>NUCLEOTIDE SEQUENCE [LARGE SCALE GENOMIC DNA]</scope>
    <source>
        <strain evidence="1 2">DSM 108284</strain>
    </source>
</reference>
<sequence>MPLRLPACSPPPVPLPPVLVDFLNDPPPALAPVLRAAEPYACHLIYASSALIALIILRSTYTRFRAFLRQDESPGMLTVKWGKDRHPARRTSYHFYQSTPA</sequence>
<proteinExistence type="predicted"/>
<keyword evidence="2" id="KW-1185">Reference proteome</keyword>
<name>A0A4Y9ZRM4_9AGAM</name>
<dbReference type="EMBL" id="SFCI01001127">
    <property type="protein sequence ID" value="TFY76697.1"/>
    <property type="molecule type" value="Genomic_DNA"/>
</dbReference>